<protein>
    <recommendedName>
        <fullName evidence="4">DUF4153 domain-containing protein</fullName>
    </recommendedName>
</protein>
<feature type="transmembrane region" description="Helical" evidence="1">
    <location>
        <begin position="319"/>
        <end position="337"/>
    </location>
</feature>
<feature type="transmembrane region" description="Helical" evidence="1">
    <location>
        <begin position="181"/>
        <end position="200"/>
    </location>
</feature>
<feature type="transmembrane region" description="Helical" evidence="1">
    <location>
        <begin position="52"/>
        <end position="74"/>
    </location>
</feature>
<dbReference type="Pfam" id="PF13687">
    <property type="entry name" value="DUF4153"/>
    <property type="match status" value="1"/>
</dbReference>
<feature type="transmembrane region" description="Helical" evidence="1">
    <location>
        <begin position="81"/>
        <end position="102"/>
    </location>
</feature>
<accession>A0A0P8X3R1</accession>
<dbReference type="AlphaFoldDB" id="A0A0P8X3R1"/>
<dbReference type="STRING" id="36849.OXPF_06680"/>
<feature type="transmembrane region" description="Helical" evidence="1">
    <location>
        <begin position="21"/>
        <end position="40"/>
    </location>
</feature>
<sequence>MKPVEAIKSIIVGLYRSLKRFPVPIIFSAATMVMLIYMNETRPPYQSELRELLTRITMIFALGIPLSLSIKVYLERSSKSIFNLIAYYAGGALLLVLYYFFLLKDVEMVSITRYIAVSLALYLGFLYIPYMLKKEQFEMYIIRIFTGFFTTVIYSIVLYLGLAAILFTVDKLLGIHIQGELYYYTWLFVVFIFSPSYFLAGIPEREVEIPNESYPKLFRILILYIVMPLLTVYTTILYIYFVKIIVTRQWPVGLVSHLVLWYSAIVVIVIFFITPIKNVSKWAERFIVFAPKIILPILIMMFVSMGIRVNAYGLTENRYFVIMLGLWAAGVMLYFSFIKTKRNIIVLLSLSIIAVISVFGPLSSYSLSKASQNKRFEKILIRNNMLNYGQITAAPSNISYEDKNELSRILDYFDENHSLIDVKYLPEGFKTADMNKVFGFEYEGEKPISPEGYFYLSRSQTEAGVDISGYDQMFDSRYLYNSGLNTDYPFKLSYDYATSVLKISKDDKIVYQKELNTFAQGFAGKYFISKDNQVPPEEMTLVEENENVKVKIIFISLSGKTDINTGYTVVNSTEFYVLVKVK</sequence>
<keyword evidence="1" id="KW-1133">Transmembrane helix</keyword>
<comment type="caution">
    <text evidence="2">The sequence shown here is derived from an EMBL/GenBank/DDBJ whole genome shotgun (WGS) entry which is preliminary data.</text>
</comment>
<feature type="transmembrane region" description="Helical" evidence="1">
    <location>
        <begin position="114"/>
        <end position="132"/>
    </location>
</feature>
<evidence type="ECO:0008006" key="4">
    <source>
        <dbReference type="Google" id="ProtNLM"/>
    </source>
</evidence>
<dbReference type="PATRIC" id="fig|36849.3.peg.717"/>
<keyword evidence="3" id="KW-1185">Reference proteome</keyword>
<evidence type="ECO:0000256" key="1">
    <source>
        <dbReference type="SAM" id="Phobius"/>
    </source>
</evidence>
<feature type="transmembrane region" description="Helical" evidence="1">
    <location>
        <begin position="344"/>
        <end position="367"/>
    </location>
</feature>
<evidence type="ECO:0000313" key="2">
    <source>
        <dbReference type="EMBL" id="KPU45435.1"/>
    </source>
</evidence>
<dbReference type="OrthoDB" id="9809196at2"/>
<dbReference type="RefSeq" id="WP_054873786.1">
    <property type="nucleotide sequence ID" value="NZ_LKET01000021.1"/>
</dbReference>
<dbReference type="EMBL" id="LKET01000021">
    <property type="protein sequence ID" value="KPU45435.1"/>
    <property type="molecule type" value="Genomic_DNA"/>
</dbReference>
<evidence type="ECO:0000313" key="3">
    <source>
        <dbReference type="Proteomes" id="UP000050326"/>
    </source>
</evidence>
<name>A0A0P8X3R1_9CLOT</name>
<reference evidence="2 3" key="1">
    <citation type="submission" date="2015-09" db="EMBL/GenBank/DDBJ databases">
        <title>Genome sequence of Oxobacter pfennigii DSM 3222.</title>
        <authorList>
            <person name="Poehlein A."/>
            <person name="Bengelsdorf F.R."/>
            <person name="Schiel-Bengelsdorf B."/>
            <person name="Duerre P."/>
            <person name="Daniel R."/>
        </authorList>
    </citation>
    <scope>NUCLEOTIDE SEQUENCE [LARGE SCALE GENOMIC DNA]</scope>
    <source>
        <strain evidence="2 3">DSM 3222</strain>
    </source>
</reference>
<keyword evidence="1" id="KW-0472">Membrane</keyword>
<gene>
    <name evidence="2" type="ORF">OXPF_06680</name>
</gene>
<dbReference type="Proteomes" id="UP000050326">
    <property type="component" value="Unassembled WGS sequence"/>
</dbReference>
<proteinExistence type="predicted"/>
<organism evidence="2 3">
    <name type="scientific">Oxobacter pfennigii</name>
    <dbReference type="NCBI Taxonomy" id="36849"/>
    <lineage>
        <taxon>Bacteria</taxon>
        <taxon>Bacillati</taxon>
        <taxon>Bacillota</taxon>
        <taxon>Clostridia</taxon>
        <taxon>Eubacteriales</taxon>
        <taxon>Clostridiaceae</taxon>
        <taxon>Oxobacter</taxon>
    </lineage>
</organism>
<feature type="transmembrane region" description="Helical" evidence="1">
    <location>
        <begin position="144"/>
        <end position="169"/>
    </location>
</feature>
<feature type="transmembrane region" description="Helical" evidence="1">
    <location>
        <begin position="286"/>
        <end position="307"/>
    </location>
</feature>
<keyword evidence="1" id="KW-0812">Transmembrane</keyword>
<feature type="transmembrane region" description="Helical" evidence="1">
    <location>
        <begin position="221"/>
        <end position="242"/>
    </location>
</feature>
<dbReference type="InterPro" id="IPR025291">
    <property type="entry name" value="DUF4153"/>
</dbReference>
<feature type="transmembrane region" description="Helical" evidence="1">
    <location>
        <begin position="254"/>
        <end position="274"/>
    </location>
</feature>